<name>A0A0N9HW66_9PSEU</name>
<dbReference type="EMBL" id="CP012752">
    <property type="protein sequence ID" value="ALG06373.1"/>
    <property type="molecule type" value="Genomic_DNA"/>
</dbReference>
<dbReference type="Proteomes" id="UP000063699">
    <property type="component" value="Chromosome"/>
</dbReference>
<dbReference type="Gene3D" id="3.40.50.300">
    <property type="entry name" value="P-loop containing nucleotide triphosphate hydrolases"/>
    <property type="match status" value="1"/>
</dbReference>
<dbReference type="KEGG" id="kphy:AOZ06_05040"/>
<gene>
    <name evidence="2" type="ORF">AOZ06_05040</name>
</gene>
<dbReference type="STRING" id="860235.AOZ06_05040"/>
<evidence type="ECO:0000313" key="2">
    <source>
        <dbReference type="EMBL" id="ALG06373.1"/>
    </source>
</evidence>
<reference evidence="2 3" key="1">
    <citation type="submission" date="2015-07" db="EMBL/GenBank/DDBJ databases">
        <title>Genome sequencing of Kibdelosporangium phytohabitans.</title>
        <authorList>
            <person name="Qin S."/>
            <person name="Xing K."/>
        </authorList>
    </citation>
    <scope>NUCLEOTIDE SEQUENCE [LARGE SCALE GENOMIC DNA]</scope>
    <source>
        <strain evidence="2 3">KLBMP1111</strain>
    </source>
</reference>
<sequence length="840" mass="90925">MRSRSATQLKRTFRRAAGPPAAARLITDGALVTDDDVWAWVQIPDGSTDLYEDEQLASETMELAQTLARLVPANGDYHLKVLWSRHSGVAYEEGWSGLDGVRATHADEYIELGAHRIDMNAFPQRVVLFGVRWPSASTPDNRGGLWSDQLRSRAARQRSAHQRLADAQTTIDQWLAAMSGEPVRAIPAPAGVLAWSYAREMRRGTVVELPPTQMLNAPQIALLLNGSVDPRENPRYVVTTDARTGLRRYVSILVSALDGFPATELYIPGGEWLQTLTQLEGVEASVRGTHHGQAGSLAVLDTGRKAALSQLREAEEHGGQAPLDVAEAEQVLADRRHEITRRLDVETTNHIRLVVDADTPEDLDARIAEVINHYGGLGIVVDAPAHVQDLLWCELLPGDQVRVTEYAQDQPMRTLAGSWFHGGSAVGDTSGPYIGGNLGSTPGPIQLRLASRTAQHRTQPTTMLFTGQTGSGKSTAVMMQLLAALAEGAWSLLVDYKGDLGGLATVASTVLQVPVQEIHGLHENASGTMDPLRYVPDPDMARTMALDAMLGVLSPDDRQRAESVLETAIDRVMRRPVEGRSSPGVIAELLAGEHGDRDRALAEEIGGTLTMRAKHPLARPLLGHLAPAAVPLATGRGLVYLRMDGLQLPNPGTDPSRWDMSQRLSMATMTSSLRYASLMSRHSREMLKVVAFTELHLITPYAEGRATVEWLARVGRALKCFVLLDSQSAIDLATITGLVEQTVMVWCGRAVGLQEQDAQAALLTGTAHAGPRMRAQMAAFGPGQGLLRDRARRVAPMEWDRLSSWIADRLATDAGEDSAAVSPVDGHSTPTPASLPQSGF</sequence>
<feature type="region of interest" description="Disordered" evidence="1">
    <location>
        <begin position="816"/>
        <end position="840"/>
    </location>
</feature>
<keyword evidence="3" id="KW-1185">Reference proteome</keyword>
<evidence type="ECO:0000256" key="1">
    <source>
        <dbReference type="SAM" id="MobiDB-lite"/>
    </source>
</evidence>
<organism evidence="2 3">
    <name type="scientific">Kibdelosporangium phytohabitans</name>
    <dbReference type="NCBI Taxonomy" id="860235"/>
    <lineage>
        <taxon>Bacteria</taxon>
        <taxon>Bacillati</taxon>
        <taxon>Actinomycetota</taxon>
        <taxon>Actinomycetes</taxon>
        <taxon>Pseudonocardiales</taxon>
        <taxon>Pseudonocardiaceae</taxon>
        <taxon>Kibdelosporangium</taxon>
    </lineage>
</organism>
<dbReference type="Pfam" id="PF12846">
    <property type="entry name" value="AAA_10"/>
    <property type="match status" value="1"/>
</dbReference>
<proteinExistence type="predicted"/>
<evidence type="ECO:0000313" key="3">
    <source>
        <dbReference type="Proteomes" id="UP000063699"/>
    </source>
</evidence>
<dbReference type="OrthoDB" id="3885223at2"/>
<dbReference type="RefSeq" id="WP_054288349.1">
    <property type="nucleotide sequence ID" value="NZ_CP012752.1"/>
</dbReference>
<dbReference type="SUPFAM" id="SSF52540">
    <property type="entry name" value="P-loop containing nucleoside triphosphate hydrolases"/>
    <property type="match status" value="1"/>
</dbReference>
<dbReference type="AlphaFoldDB" id="A0A0N9HW66"/>
<protein>
    <submittedName>
        <fullName evidence="2">Uncharacterized protein</fullName>
    </submittedName>
</protein>
<feature type="compositionally biased region" description="Polar residues" evidence="1">
    <location>
        <begin position="828"/>
        <end position="840"/>
    </location>
</feature>
<dbReference type="InterPro" id="IPR027417">
    <property type="entry name" value="P-loop_NTPase"/>
</dbReference>
<accession>A0A0N9HW66</accession>